<comment type="caution">
    <text evidence="1">The sequence shown here is derived from an EMBL/GenBank/DDBJ whole genome shotgun (WGS) entry which is preliminary data.</text>
</comment>
<name>A0ACB6Z3U0_THEGA</name>
<dbReference type="Proteomes" id="UP000886501">
    <property type="component" value="Unassembled WGS sequence"/>
</dbReference>
<reference evidence="1" key="1">
    <citation type="submission" date="2019-10" db="EMBL/GenBank/DDBJ databases">
        <authorList>
            <consortium name="DOE Joint Genome Institute"/>
            <person name="Kuo A."/>
            <person name="Miyauchi S."/>
            <person name="Kiss E."/>
            <person name="Drula E."/>
            <person name="Kohler A."/>
            <person name="Sanchez-Garcia M."/>
            <person name="Andreopoulos B."/>
            <person name="Barry K.W."/>
            <person name="Bonito G."/>
            <person name="Buee M."/>
            <person name="Carver A."/>
            <person name="Chen C."/>
            <person name="Cichocki N."/>
            <person name="Clum A."/>
            <person name="Culley D."/>
            <person name="Crous P.W."/>
            <person name="Fauchery L."/>
            <person name="Girlanda M."/>
            <person name="Hayes R."/>
            <person name="Keri Z."/>
            <person name="Labutti K."/>
            <person name="Lipzen A."/>
            <person name="Lombard V."/>
            <person name="Magnuson J."/>
            <person name="Maillard F."/>
            <person name="Morin E."/>
            <person name="Murat C."/>
            <person name="Nolan M."/>
            <person name="Ohm R."/>
            <person name="Pangilinan J."/>
            <person name="Pereira M."/>
            <person name="Perotto S."/>
            <person name="Peter M."/>
            <person name="Riley R."/>
            <person name="Sitrit Y."/>
            <person name="Stielow B."/>
            <person name="Szollosi G."/>
            <person name="Zifcakova L."/>
            <person name="Stursova M."/>
            <person name="Spatafora J.W."/>
            <person name="Tedersoo L."/>
            <person name="Vaario L.-M."/>
            <person name="Yamada A."/>
            <person name="Yan M."/>
            <person name="Wang P."/>
            <person name="Xu J."/>
            <person name="Bruns T."/>
            <person name="Baldrian P."/>
            <person name="Vilgalys R."/>
            <person name="Henrissat B."/>
            <person name="Grigoriev I.V."/>
            <person name="Hibbett D."/>
            <person name="Nagy L.G."/>
            <person name="Martin F.M."/>
        </authorList>
    </citation>
    <scope>NUCLEOTIDE SEQUENCE</scope>
    <source>
        <strain evidence="1">P2</strain>
    </source>
</reference>
<keyword evidence="2" id="KW-1185">Reference proteome</keyword>
<sequence length="347" mass="38728">MDAARLYLEFSGSCPISFTWYHRDWNQDPVIHDILSPASPRLKTITISTTGFNVRDSLLTTLGAMSFPILEHLKCTANQYPYPDEVSLTTANLYAPRLRHGVFVNYMVPIGTLSSLVALEIALFGYIRQFNAAAFLDLLRNVAQTLKCLTLRALNRALQGHTPSASTIQLPELVVLTLRSASELLLFISTPNLHTLCLEGHAENTISPFANFDAPKLTYLKLDSFPLLDLETVLDFPWRFQELETAVLHQCQSSKSFFCHASSTRDGISAFPSLSSIFFSDPGAFAPIRSMVETWKAADPDYSTLKRLWFAGGDYVLGADDIEWITAQGIEFSEGPNVKEPWTTMVF</sequence>
<protein>
    <submittedName>
        <fullName evidence="1">Uncharacterized protein</fullName>
    </submittedName>
</protein>
<proteinExistence type="predicted"/>
<evidence type="ECO:0000313" key="1">
    <source>
        <dbReference type="EMBL" id="KAF9644204.1"/>
    </source>
</evidence>
<accession>A0ACB6Z3U0</accession>
<evidence type="ECO:0000313" key="2">
    <source>
        <dbReference type="Proteomes" id="UP000886501"/>
    </source>
</evidence>
<reference evidence="1" key="2">
    <citation type="journal article" date="2020" name="Nat. Commun.">
        <title>Large-scale genome sequencing of mycorrhizal fungi provides insights into the early evolution of symbiotic traits.</title>
        <authorList>
            <person name="Miyauchi S."/>
            <person name="Kiss E."/>
            <person name="Kuo A."/>
            <person name="Drula E."/>
            <person name="Kohler A."/>
            <person name="Sanchez-Garcia M."/>
            <person name="Morin E."/>
            <person name="Andreopoulos B."/>
            <person name="Barry K.W."/>
            <person name="Bonito G."/>
            <person name="Buee M."/>
            <person name="Carver A."/>
            <person name="Chen C."/>
            <person name="Cichocki N."/>
            <person name="Clum A."/>
            <person name="Culley D."/>
            <person name="Crous P.W."/>
            <person name="Fauchery L."/>
            <person name="Girlanda M."/>
            <person name="Hayes R.D."/>
            <person name="Keri Z."/>
            <person name="LaButti K."/>
            <person name="Lipzen A."/>
            <person name="Lombard V."/>
            <person name="Magnuson J."/>
            <person name="Maillard F."/>
            <person name="Murat C."/>
            <person name="Nolan M."/>
            <person name="Ohm R.A."/>
            <person name="Pangilinan J."/>
            <person name="Pereira M.F."/>
            <person name="Perotto S."/>
            <person name="Peter M."/>
            <person name="Pfister S."/>
            <person name="Riley R."/>
            <person name="Sitrit Y."/>
            <person name="Stielow J.B."/>
            <person name="Szollosi G."/>
            <person name="Zifcakova L."/>
            <person name="Stursova M."/>
            <person name="Spatafora J.W."/>
            <person name="Tedersoo L."/>
            <person name="Vaario L.M."/>
            <person name="Yamada A."/>
            <person name="Yan M."/>
            <person name="Wang P."/>
            <person name="Xu J."/>
            <person name="Bruns T."/>
            <person name="Baldrian P."/>
            <person name="Vilgalys R."/>
            <person name="Dunand C."/>
            <person name="Henrissat B."/>
            <person name="Grigoriev I.V."/>
            <person name="Hibbett D."/>
            <person name="Nagy L.G."/>
            <person name="Martin F.M."/>
        </authorList>
    </citation>
    <scope>NUCLEOTIDE SEQUENCE</scope>
    <source>
        <strain evidence="1">P2</strain>
    </source>
</reference>
<dbReference type="EMBL" id="MU118153">
    <property type="protein sequence ID" value="KAF9644204.1"/>
    <property type="molecule type" value="Genomic_DNA"/>
</dbReference>
<organism evidence="1 2">
    <name type="scientific">Thelephora ganbajun</name>
    <name type="common">Ganba fungus</name>
    <dbReference type="NCBI Taxonomy" id="370292"/>
    <lineage>
        <taxon>Eukaryota</taxon>
        <taxon>Fungi</taxon>
        <taxon>Dikarya</taxon>
        <taxon>Basidiomycota</taxon>
        <taxon>Agaricomycotina</taxon>
        <taxon>Agaricomycetes</taxon>
        <taxon>Thelephorales</taxon>
        <taxon>Thelephoraceae</taxon>
        <taxon>Thelephora</taxon>
    </lineage>
</organism>
<gene>
    <name evidence="1" type="ORF">BDM02DRAFT_3122253</name>
</gene>